<dbReference type="AlphaFoldDB" id="A0AAX2J1N6"/>
<protein>
    <submittedName>
        <fullName evidence="2">Domain of uncharacterized function(DUF2779)</fullName>
    </submittedName>
</protein>
<organism evidence="2 3">
    <name type="scientific">Legionella pneumophila subsp. pascullei</name>
    <dbReference type="NCBI Taxonomy" id="91890"/>
    <lineage>
        <taxon>Bacteria</taxon>
        <taxon>Pseudomonadati</taxon>
        <taxon>Pseudomonadota</taxon>
        <taxon>Gammaproteobacteria</taxon>
        <taxon>Legionellales</taxon>
        <taxon>Legionellaceae</taxon>
        <taxon>Legionella</taxon>
    </lineage>
</organism>
<name>A0AAX2J1N6_LEGPN</name>
<evidence type="ECO:0000313" key="3">
    <source>
        <dbReference type="Proteomes" id="UP000249566"/>
    </source>
</evidence>
<dbReference type="Proteomes" id="UP000249566">
    <property type="component" value="Chromosome 1"/>
</dbReference>
<accession>A0AAX2J1N6</accession>
<reference evidence="2 3" key="1">
    <citation type="submission" date="2018-06" db="EMBL/GenBank/DDBJ databases">
        <authorList>
            <consortium name="Pathogen Informatics"/>
            <person name="Doyle S."/>
        </authorList>
    </citation>
    <scope>NUCLEOTIDE SEQUENCE [LARGE SCALE GENOMIC DNA]</scope>
    <source>
        <strain evidence="2 3">NCTC12272</strain>
    </source>
</reference>
<gene>
    <name evidence="2" type="ORF">NCTC12272_02628</name>
</gene>
<feature type="domain" description="DUF2779" evidence="1">
    <location>
        <begin position="377"/>
        <end position="525"/>
    </location>
</feature>
<dbReference type="RefSeq" id="WP_027222682.1">
    <property type="nucleotide sequence ID" value="NZ_CAAAIJ010000002.1"/>
</dbReference>
<dbReference type="EMBL" id="LS483412">
    <property type="protein sequence ID" value="SQG91414.1"/>
    <property type="molecule type" value="Genomic_DNA"/>
</dbReference>
<proteinExistence type="predicted"/>
<dbReference type="Pfam" id="PF11074">
    <property type="entry name" value="DUF2779"/>
    <property type="match status" value="1"/>
</dbReference>
<evidence type="ECO:0000313" key="2">
    <source>
        <dbReference type="EMBL" id="SQG91414.1"/>
    </source>
</evidence>
<sequence length="654" mass="75263">MSTNKLTKSKFKLALECPTKLYYIDKPQYANQQEENSFLKALAEGGYQVEALARCYFPEGIFVKTSHGKSAIDVTKELLTKESIILFEAEVLHQRYLIRTDILIKNQNHLKLIEIKAKSIGNEEIQTIVKKDGTINAKWKPYIADVAFQKWVLQHAFPNYRISSYLMLVDKDSICPTDGLNRKFFLTKDESGKPRVKILEPLSSEDLSVRLLKEINVDHLTEKIWSETDASGRSFIDSFHELSQQYFNGLKSPSRPKKECAACQFKTLPSDEARGLLSGFKECWHEALGYNDNDFLDATVLDLWNFRDREKCLQKGLIKLQDFDEDDLPTKDDGKPGLSASQRQWLQIEKAKNNNNTVWLDKQGLSDEMQSWVYPLHFIDFETAMLPIPFKKGAHPYQGIAFQFSHHVMDEKGNVAHVGEYLNTVPGIDPSIDFIRVLKSELEKDSGTIFRYSNHENTYLNMILGQLLELPDPPTDLNDLVVFIKSITKSPSDSRNKWIGERCMVDLCELVKRFYYDPLTNGSNSIKKVLPAILNRSKHLQQKYSQPIYGCKRGIISKNFNQKCWIVFDDGGIKDPYSLLDPINKELPEEEVKFLFDDEYLKEGGAATIAYAKLQFTHMSNFEREELKRALLQYCELDTLAMVMIVEAWQDMVK</sequence>
<evidence type="ECO:0000259" key="1">
    <source>
        <dbReference type="Pfam" id="PF11074"/>
    </source>
</evidence>
<dbReference type="InterPro" id="IPR021301">
    <property type="entry name" value="DUF2779"/>
</dbReference>